<dbReference type="Pfam" id="PF01614">
    <property type="entry name" value="IclR_C"/>
    <property type="match status" value="1"/>
</dbReference>
<dbReference type="SMART" id="SM00346">
    <property type="entry name" value="HTH_ICLR"/>
    <property type="match status" value="1"/>
</dbReference>
<evidence type="ECO:0008006" key="8">
    <source>
        <dbReference type="Google" id="ProtNLM"/>
    </source>
</evidence>
<dbReference type="InterPro" id="IPR005471">
    <property type="entry name" value="Tscrpt_reg_IclR_N"/>
</dbReference>
<evidence type="ECO:0000256" key="3">
    <source>
        <dbReference type="ARBA" id="ARBA00023163"/>
    </source>
</evidence>
<dbReference type="RefSeq" id="WP_106000355.1">
    <property type="nucleotide sequence ID" value="NZ_CM009578.1"/>
</dbReference>
<dbReference type="AlphaFoldDB" id="A0A2S8B3K2"/>
<dbReference type="OrthoDB" id="9807558at2"/>
<name>A0A2S8B3K2_9SPHN</name>
<keyword evidence="3" id="KW-0804">Transcription</keyword>
<evidence type="ECO:0000313" key="7">
    <source>
        <dbReference type="Proteomes" id="UP000238954"/>
    </source>
</evidence>
<organism evidence="6 7">
    <name type="scientific">Sphingopyxis lindanitolerans</name>
    <dbReference type="NCBI Taxonomy" id="2054227"/>
    <lineage>
        <taxon>Bacteria</taxon>
        <taxon>Pseudomonadati</taxon>
        <taxon>Pseudomonadota</taxon>
        <taxon>Alphaproteobacteria</taxon>
        <taxon>Sphingomonadales</taxon>
        <taxon>Sphingomonadaceae</taxon>
        <taxon>Sphingopyxis</taxon>
    </lineage>
</organism>
<dbReference type="PROSITE" id="PS51077">
    <property type="entry name" value="HTH_ICLR"/>
    <property type="match status" value="1"/>
</dbReference>
<feature type="domain" description="HTH iclR-type" evidence="4">
    <location>
        <begin position="18"/>
        <end position="80"/>
    </location>
</feature>
<reference evidence="7" key="1">
    <citation type="submission" date="2017-11" db="EMBL/GenBank/DDBJ databases">
        <title>The complete genome sequence of Sphingopyxis pomeranensis sp. nov. strain WS5A3p.</title>
        <authorList>
            <person name="Kaminski M.A."/>
        </authorList>
    </citation>
    <scope>NUCLEOTIDE SEQUENCE [LARGE SCALE GENOMIC DNA]</scope>
    <source>
        <strain evidence="7">WS5A3p</strain>
    </source>
</reference>
<sequence>MARSSGAAEGLAGPKQLVGSIVHAIAVLRYFSEADEPLGVTAIAKALGISPSSCYNIVRTLVSEGLLEFDSLRKTYSIGLGTVELASRALNRNDIFPFVRQRLERIANEHELTAILWRVSHGRRLVVVGVVECNADMQIAVKVGYRVPLLSGGVGRCIAAFSAMPEAEMRVEFDRVRNQNEVEFDDYVQELQTVREKGWAIDRGTFKNGAISVATPIFDDRGAISLCISGVMLAANQSDAALDRIGANLRDLADSVAKRSF</sequence>
<keyword evidence="2" id="KW-0238">DNA-binding</keyword>
<dbReference type="SUPFAM" id="SSF46785">
    <property type="entry name" value="Winged helix' DNA-binding domain"/>
    <property type="match status" value="1"/>
</dbReference>
<comment type="caution">
    <text evidence="6">The sequence shown here is derived from an EMBL/GenBank/DDBJ whole genome shotgun (WGS) entry which is preliminary data.</text>
</comment>
<dbReference type="EMBL" id="PHFW01000003">
    <property type="protein sequence ID" value="PQM26985.1"/>
    <property type="molecule type" value="Genomic_DNA"/>
</dbReference>
<dbReference type="Gene3D" id="1.10.10.10">
    <property type="entry name" value="Winged helix-like DNA-binding domain superfamily/Winged helix DNA-binding domain"/>
    <property type="match status" value="1"/>
</dbReference>
<dbReference type="InterPro" id="IPR014757">
    <property type="entry name" value="Tscrpt_reg_IclR_C"/>
</dbReference>
<dbReference type="GO" id="GO:0003700">
    <property type="term" value="F:DNA-binding transcription factor activity"/>
    <property type="evidence" value="ECO:0007669"/>
    <property type="project" value="TreeGrafter"/>
</dbReference>
<dbReference type="SUPFAM" id="SSF55781">
    <property type="entry name" value="GAF domain-like"/>
    <property type="match status" value="1"/>
</dbReference>
<evidence type="ECO:0000256" key="2">
    <source>
        <dbReference type="ARBA" id="ARBA00023125"/>
    </source>
</evidence>
<dbReference type="PANTHER" id="PTHR30136:SF24">
    <property type="entry name" value="HTH-TYPE TRANSCRIPTIONAL REPRESSOR ALLR"/>
    <property type="match status" value="1"/>
</dbReference>
<dbReference type="InterPro" id="IPR050707">
    <property type="entry name" value="HTH_MetabolicPath_Reg"/>
</dbReference>
<dbReference type="PANTHER" id="PTHR30136">
    <property type="entry name" value="HELIX-TURN-HELIX TRANSCRIPTIONAL REGULATOR, ICLR FAMILY"/>
    <property type="match status" value="1"/>
</dbReference>
<gene>
    <name evidence="6" type="ORF">CVO77_18640</name>
</gene>
<dbReference type="GO" id="GO:0045892">
    <property type="term" value="P:negative regulation of DNA-templated transcription"/>
    <property type="evidence" value="ECO:0007669"/>
    <property type="project" value="TreeGrafter"/>
</dbReference>
<protein>
    <recommendedName>
        <fullName evidence="8">IclR family transcriptional regulator</fullName>
    </recommendedName>
</protein>
<dbReference type="Pfam" id="PF09339">
    <property type="entry name" value="HTH_IclR"/>
    <property type="match status" value="1"/>
</dbReference>
<accession>A0A2S8B3K2</accession>
<keyword evidence="7" id="KW-1185">Reference proteome</keyword>
<dbReference type="InterPro" id="IPR036390">
    <property type="entry name" value="WH_DNA-bd_sf"/>
</dbReference>
<evidence type="ECO:0000259" key="5">
    <source>
        <dbReference type="PROSITE" id="PS51078"/>
    </source>
</evidence>
<dbReference type="InterPro" id="IPR036388">
    <property type="entry name" value="WH-like_DNA-bd_sf"/>
</dbReference>
<keyword evidence="1" id="KW-0805">Transcription regulation</keyword>
<proteinExistence type="predicted"/>
<dbReference type="PROSITE" id="PS51078">
    <property type="entry name" value="ICLR_ED"/>
    <property type="match status" value="1"/>
</dbReference>
<evidence type="ECO:0000256" key="1">
    <source>
        <dbReference type="ARBA" id="ARBA00023015"/>
    </source>
</evidence>
<evidence type="ECO:0000259" key="4">
    <source>
        <dbReference type="PROSITE" id="PS51077"/>
    </source>
</evidence>
<feature type="domain" description="IclR-ED" evidence="5">
    <location>
        <begin position="81"/>
        <end position="261"/>
    </location>
</feature>
<dbReference type="InterPro" id="IPR029016">
    <property type="entry name" value="GAF-like_dom_sf"/>
</dbReference>
<dbReference type="Proteomes" id="UP000238954">
    <property type="component" value="Chromosome"/>
</dbReference>
<dbReference type="GO" id="GO:0003677">
    <property type="term" value="F:DNA binding"/>
    <property type="evidence" value="ECO:0007669"/>
    <property type="project" value="UniProtKB-KW"/>
</dbReference>
<dbReference type="Gene3D" id="3.30.450.40">
    <property type="match status" value="1"/>
</dbReference>
<evidence type="ECO:0000313" key="6">
    <source>
        <dbReference type="EMBL" id="PQM26985.1"/>
    </source>
</evidence>